<dbReference type="GeneID" id="70221497"/>
<organism evidence="2 3">
    <name type="scientific">Fusarium redolens</name>
    <dbReference type="NCBI Taxonomy" id="48865"/>
    <lineage>
        <taxon>Eukaryota</taxon>
        <taxon>Fungi</taxon>
        <taxon>Dikarya</taxon>
        <taxon>Ascomycota</taxon>
        <taxon>Pezizomycotina</taxon>
        <taxon>Sordariomycetes</taxon>
        <taxon>Hypocreomycetidae</taxon>
        <taxon>Hypocreales</taxon>
        <taxon>Nectriaceae</taxon>
        <taxon>Fusarium</taxon>
        <taxon>Fusarium redolens species complex</taxon>
    </lineage>
</organism>
<sequence>MHRTKNPQLNLIHFIIGGTCMNRPCSTGTRADGWRPGQARDGTPFVHPQDRY</sequence>
<dbReference type="AlphaFoldDB" id="A0A9P9R3V1"/>
<evidence type="ECO:0000256" key="1">
    <source>
        <dbReference type="SAM" id="MobiDB-lite"/>
    </source>
</evidence>
<keyword evidence="3" id="KW-1185">Reference proteome</keyword>
<feature type="region of interest" description="Disordered" evidence="1">
    <location>
        <begin position="29"/>
        <end position="52"/>
    </location>
</feature>
<dbReference type="RefSeq" id="XP_046054720.1">
    <property type="nucleotide sequence ID" value="XM_046191543.1"/>
</dbReference>
<proteinExistence type="predicted"/>
<gene>
    <name evidence="2" type="ORF">BKA55DRAFT_553673</name>
</gene>
<dbReference type="Proteomes" id="UP000720189">
    <property type="component" value="Unassembled WGS sequence"/>
</dbReference>
<dbReference type="EMBL" id="JAGMUX010000002">
    <property type="protein sequence ID" value="KAH7266901.1"/>
    <property type="molecule type" value="Genomic_DNA"/>
</dbReference>
<reference evidence="2" key="1">
    <citation type="journal article" date="2021" name="Nat. Commun.">
        <title>Genetic determinants of endophytism in the Arabidopsis root mycobiome.</title>
        <authorList>
            <person name="Mesny F."/>
            <person name="Miyauchi S."/>
            <person name="Thiergart T."/>
            <person name="Pickel B."/>
            <person name="Atanasova L."/>
            <person name="Karlsson M."/>
            <person name="Huettel B."/>
            <person name="Barry K.W."/>
            <person name="Haridas S."/>
            <person name="Chen C."/>
            <person name="Bauer D."/>
            <person name="Andreopoulos W."/>
            <person name="Pangilinan J."/>
            <person name="LaButti K."/>
            <person name="Riley R."/>
            <person name="Lipzen A."/>
            <person name="Clum A."/>
            <person name="Drula E."/>
            <person name="Henrissat B."/>
            <person name="Kohler A."/>
            <person name="Grigoriev I.V."/>
            <person name="Martin F.M."/>
            <person name="Hacquard S."/>
        </authorList>
    </citation>
    <scope>NUCLEOTIDE SEQUENCE</scope>
    <source>
        <strain evidence="2">MPI-CAGE-AT-0023</strain>
    </source>
</reference>
<protein>
    <submittedName>
        <fullName evidence="2">Uncharacterized protein</fullName>
    </submittedName>
</protein>
<comment type="caution">
    <text evidence="2">The sequence shown here is derived from an EMBL/GenBank/DDBJ whole genome shotgun (WGS) entry which is preliminary data.</text>
</comment>
<evidence type="ECO:0000313" key="3">
    <source>
        <dbReference type="Proteomes" id="UP000720189"/>
    </source>
</evidence>
<evidence type="ECO:0000313" key="2">
    <source>
        <dbReference type="EMBL" id="KAH7266901.1"/>
    </source>
</evidence>
<accession>A0A9P9R3V1</accession>
<name>A0A9P9R3V1_FUSRE</name>